<reference evidence="2 3" key="1">
    <citation type="submission" date="2017-02" db="EMBL/GenBank/DDBJ databases">
        <title>Pseudoalteromonas ulvae TC14 Genome.</title>
        <authorList>
            <person name="Molmeret M."/>
        </authorList>
    </citation>
    <scope>NUCLEOTIDE SEQUENCE [LARGE SCALE GENOMIC DNA]</scope>
    <source>
        <strain evidence="2">TC14</strain>
    </source>
</reference>
<organism evidence="2 3">
    <name type="scientific">Pseudoalteromonas ulvae</name>
    <dbReference type="NCBI Taxonomy" id="107327"/>
    <lineage>
        <taxon>Bacteria</taxon>
        <taxon>Pseudomonadati</taxon>
        <taxon>Pseudomonadota</taxon>
        <taxon>Gammaproteobacteria</taxon>
        <taxon>Alteromonadales</taxon>
        <taxon>Pseudoalteromonadaceae</taxon>
        <taxon>Pseudoalteromonas</taxon>
    </lineage>
</organism>
<evidence type="ECO:0000313" key="3">
    <source>
        <dbReference type="Proteomes" id="UP000194841"/>
    </source>
</evidence>
<dbReference type="Proteomes" id="UP000194841">
    <property type="component" value="Unassembled WGS sequence"/>
</dbReference>
<keyword evidence="1" id="KW-0812">Transmembrane</keyword>
<evidence type="ECO:0008006" key="4">
    <source>
        <dbReference type="Google" id="ProtNLM"/>
    </source>
</evidence>
<dbReference type="SUPFAM" id="SSF54523">
    <property type="entry name" value="Pili subunits"/>
    <property type="match status" value="1"/>
</dbReference>
<dbReference type="Gene3D" id="3.30.700.10">
    <property type="entry name" value="Glycoprotein, Type 4 Pilin"/>
    <property type="match status" value="1"/>
</dbReference>
<gene>
    <name evidence="2" type="ORF">B1199_11220</name>
</gene>
<dbReference type="AlphaFoldDB" id="A0A244CR13"/>
<dbReference type="InterPro" id="IPR045584">
    <property type="entry name" value="Pilin-like"/>
</dbReference>
<dbReference type="InterPro" id="IPR012902">
    <property type="entry name" value="N_methyl_site"/>
</dbReference>
<name>A0A244CR13_PSEDV</name>
<evidence type="ECO:0000313" key="2">
    <source>
        <dbReference type="EMBL" id="OUL57629.1"/>
    </source>
</evidence>
<keyword evidence="1" id="KW-0472">Membrane</keyword>
<keyword evidence="1" id="KW-1133">Transmembrane helix</keyword>
<feature type="transmembrane region" description="Helical" evidence="1">
    <location>
        <begin position="21"/>
        <end position="45"/>
    </location>
</feature>
<comment type="caution">
    <text evidence="2">The sequence shown here is derived from an EMBL/GenBank/DDBJ whole genome shotgun (WGS) entry which is preliminary data.</text>
</comment>
<sequence length="151" mass="16987">MILDSKRTKYKQVSVMTKCTPMYGFTLLELVVVLSLVGLLLTVVAPVSISTLEKSEAKTELLSAKKWLKQLSYQAYISSNTVILKLNDNQVKVFSANNLTTPIQIKEFLSLSFPQQTIFINSKGVAQPTILEGRYRSQIWQLSLTEQIANE</sequence>
<accession>A0A244CR13</accession>
<dbReference type="NCBIfam" id="TIGR02532">
    <property type="entry name" value="IV_pilin_GFxxxE"/>
    <property type="match status" value="1"/>
</dbReference>
<keyword evidence="3" id="KW-1185">Reference proteome</keyword>
<protein>
    <recommendedName>
        <fullName evidence="4">Type II secretion system protein GspH</fullName>
    </recommendedName>
</protein>
<proteinExistence type="predicted"/>
<evidence type="ECO:0000256" key="1">
    <source>
        <dbReference type="SAM" id="Phobius"/>
    </source>
</evidence>
<dbReference type="EMBL" id="MWPV01000003">
    <property type="protein sequence ID" value="OUL57629.1"/>
    <property type="molecule type" value="Genomic_DNA"/>
</dbReference>